<evidence type="ECO:0000256" key="5">
    <source>
        <dbReference type="ARBA" id="ARBA00022692"/>
    </source>
</evidence>
<proteinExistence type="inferred from homology"/>
<dbReference type="Pfam" id="PF01762">
    <property type="entry name" value="Galactosyl_T"/>
    <property type="match status" value="1"/>
</dbReference>
<keyword evidence="3 10" id="KW-0328">Glycosyltransferase</keyword>
<keyword evidence="9" id="KW-0472">Membrane</keyword>
<name>A0A210Q569_MIZYE</name>
<evidence type="ECO:0000313" key="12">
    <source>
        <dbReference type="EMBL" id="OWF43877.1"/>
    </source>
</evidence>
<keyword evidence="11" id="KW-0175">Coiled coil</keyword>
<keyword evidence="5" id="KW-0812">Transmembrane</keyword>
<evidence type="ECO:0000256" key="1">
    <source>
        <dbReference type="ARBA" id="ARBA00004323"/>
    </source>
</evidence>
<evidence type="ECO:0000313" key="13">
    <source>
        <dbReference type="Proteomes" id="UP000242188"/>
    </source>
</evidence>
<dbReference type="OrthoDB" id="5957813at2759"/>
<keyword evidence="8 10" id="KW-0333">Golgi apparatus</keyword>
<dbReference type="Proteomes" id="UP000242188">
    <property type="component" value="Unassembled WGS sequence"/>
</dbReference>
<evidence type="ECO:0000256" key="3">
    <source>
        <dbReference type="ARBA" id="ARBA00022676"/>
    </source>
</evidence>
<keyword evidence="4 12" id="KW-0808">Transferase</keyword>
<dbReference type="Gene3D" id="3.90.550.50">
    <property type="match status" value="1"/>
</dbReference>
<dbReference type="GO" id="GO:0008194">
    <property type="term" value="F:UDP-glycosyltransferase activity"/>
    <property type="evidence" value="ECO:0007669"/>
    <property type="project" value="TreeGrafter"/>
</dbReference>
<comment type="similarity">
    <text evidence="2 10">Belongs to the glycosyltransferase 31 family.</text>
</comment>
<dbReference type="AlphaFoldDB" id="A0A210Q569"/>
<evidence type="ECO:0000256" key="4">
    <source>
        <dbReference type="ARBA" id="ARBA00022679"/>
    </source>
</evidence>
<accession>A0A210Q569</accession>
<feature type="coiled-coil region" evidence="11">
    <location>
        <begin position="171"/>
        <end position="198"/>
    </location>
</feature>
<evidence type="ECO:0000256" key="11">
    <source>
        <dbReference type="SAM" id="Coils"/>
    </source>
</evidence>
<organism evidence="12 13">
    <name type="scientific">Mizuhopecten yessoensis</name>
    <name type="common">Japanese scallop</name>
    <name type="synonym">Patinopecten yessoensis</name>
    <dbReference type="NCBI Taxonomy" id="6573"/>
    <lineage>
        <taxon>Eukaryota</taxon>
        <taxon>Metazoa</taxon>
        <taxon>Spiralia</taxon>
        <taxon>Lophotrochozoa</taxon>
        <taxon>Mollusca</taxon>
        <taxon>Bivalvia</taxon>
        <taxon>Autobranchia</taxon>
        <taxon>Pteriomorphia</taxon>
        <taxon>Pectinida</taxon>
        <taxon>Pectinoidea</taxon>
        <taxon>Pectinidae</taxon>
        <taxon>Mizuhopecten</taxon>
    </lineage>
</organism>
<evidence type="ECO:0000256" key="10">
    <source>
        <dbReference type="RuleBase" id="RU363063"/>
    </source>
</evidence>
<gene>
    <name evidence="12" type="ORF">KP79_PYT24619</name>
</gene>
<evidence type="ECO:0000256" key="8">
    <source>
        <dbReference type="ARBA" id="ARBA00023034"/>
    </source>
</evidence>
<dbReference type="PANTHER" id="PTHR11214">
    <property type="entry name" value="BETA-1,3-N-ACETYLGLUCOSAMINYLTRANSFERASE"/>
    <property type="match status" value="1"/>
</dbReference>
<dbReference type="EC" id="2.4.1.-" evidence="10"/>
<comment type="subcellular location">
    <subcellularLocation>
        <location evidence="1 10">Golgi apparatus membrane</location>
        <topology evidence="1 10">Single-pass type II membrane protein</topology>
    </subcellularLocation>
</comment>
<keyword evidence="6" id="KW-0735">Signal-anchor</keyword>
<dbReference type="GO" id="GO:0016758">
    <property type="term" value="F:hexosyltransferase activity"/>
    <property type="evidence" value="ECO:0007669"/>
    <property type="project" value="InterPro"/>
</dbReference>
<dbReference type="GO" id="GO:0000139">
    <property type="term" value="C:Golgi membrane"/>
    <property type="evidence" value="ECO:0007669"/>
    <property type="project" value="UniProtKB-SubCell"/>
</dbReference>
<evidence type="ECO:0000256" key="7">
    <source>
        <dbReference type="ARBA" id="ARBA00022989"/>
    </source>
</evidence>
<reference evidence="12 13" key="1">
    <citation type="journal article" date="2017" name="Nat. Ecol. Evol.">
        <title>Scallop genome provides insights into evolution of bilaterian karyotype and development.</title>
        <authorList>
            <person name="Wang S."/>
            <person name="Zhang J."/>
            <person name="Jiao W."/>
            <person name="Li J."/>
            <person name="Xun X."/>
            <person name="Sun Y."/>
            <person name="Guo X."/>
            <person name="Huan P."/>
            <person name="Dong B."/>
            <person name="Zhang L."/>
            <person name="Hu X."/>
            <person name="Sun X."/>
            <person name="Wang J."/>
            <person name="Zhao C."/>
            <person name="Wang Y."/>
            <person name="Wang D."/>
            <person name="Huang X."/>
            <person name="Wang R."/>
            <person name="Lv J."/>
            <person name="Li Y."/>
            <person name="Zhang Z."/>
            <person name="Liu B."/>
            <person name="Lu W."/>
            <person name="Hui Y."/>
            <person name="Liang J."/>
            <person name="Zhou Z."/>
            <person name="Hou R."/>
            <person name="Li X."/>
            <person name="Liu Y."/>
            <person name="Li H."/>
            <person name="Ning X."/>
            <person name="Lin Y."/>
            <person name="Zhao L."/>
            <person name="Xing Q."/>
            <person name="Dou J."/>
            <person name="Li Y."/>
            <person name="Mao J."/>
            <person name="Guo H."/>
            <person name="Dou H."/>
            <person name="Li T."/>
            <person name="Mu C."/>
            <person name="Jiang W."/>
            <person name="Fu Q."/>
            <person name="Fu X."/>
            <person name="Miao Y."/>
            <person name="Liu J."/>
            <person name="Yu Q."/>
            <person name="Li R."/>
            <person name="Liao H."/>
            <person name="Li X."/>
            <person name="Kong Y."/>
            <person name="Jiang Z."/>
            <person name="Chourrout D."/>
            <person name="Li R."/>
            <person name="Bao Z."/>
        </authorList>
    </citation>
    <scope>NUCLEOTIDE SEQUENCE [LARGE SCALE GENOMIC DNA]</scope>
    <source>
        <strain evidence="12 13">PY_sf001</strain>
    </source>
</reference>
<dbReference type="PANTHER" id="PTHR11214:SF349">
    <property type="entry name" value="BETA-1,3-GALACTOSYLTRANSFERASE BRN"/>
    <property type="match status" value="1"/>
</dbReference>
<evidence type="ECO:0000256" key="2">
    <source>
        <dbReference type="ARBA" id="ARBA00008661"/>
    </source>
</evidence>
<sequence>MEDVVDTYFNNTIKTIMAFNWIRSSFPQADLILFHDDDYHVQYVKLASYIRERARAHHSDICIGSLAVNAPPYREKHDRWYVTYDDYPYNVFPPYLGGGAFVVSSDVARKFQLAFPFIRYLGIDDVYLGIVAKKLYISPKNESILDTISVDTLAKECSHDAEKLVMENCTLAITKREITALRDKMEKYMKERNIENAQFIDHYKNNTLKTVMAFSWAVEKCNNVDLL</sequence>
<dbReference type="GO" id="GO:0006493">
    <property type="term" value="P:protein O-linked glycosylation"/>
    <property type="evidence" value="ECO:0007669"/>
    <property type="project" value="TreeGrafter"/>
</dbReference>
<evidence type="ECO:0000256" key="6">
    <source>
        <dbReference type="ARBA" id="ARBA00022968"/>
    </source>
</evidence>
<dbReference type="InterPro" id="IPR002659">
    <property type="entry name" value="Glyco_trans_31"/>
</dbReference>
<keyword evidence="7" id="KW-1133">Transmembrane helix</keyword>
<comment type="caution">
    <text evidence="12">The sequence shown here is derived from an EMBL/GenBank/DDBJ whole genome shotgun (WGS) entry which is preliminary data.</text>
</comment>
<evidence type="ECO:0000256" key="9">
    <source>
        <dbReference type="ARBA" id="ARBA00023136"/>
    </source>
</evidence>
<keyword evidence="13" id="KW-1185">Reference proteome</keyword>
<dbReference type="EMBL" id="NEDP02004986">
    <property type="protein sequence ID" value="OWF43877.1"/>
    <property type="molecule type" value="Genomic_DNA"/>
</dbReference>
<protein>
    <recommendedName>
        <fullName evidence="10">Hexosyltransferase</fullName>
        <ecNumber evidence="10">2.4.1.-</ecNumber>
    </recommendedName>
</protein>